<feature type="domain" description="RING-type" evidence="3">
    <location>
        <begin position="360"/>
        <end position="402"/>
    </location>
</feature>
<feature type="region of interest" description="Disordered" evidence="2">
    <location>
        <begin position="267"/>
        <end position="348"/>
    </location>
</feature>
<evidence type="ECO:0000256" key="1">
    <source>
        <dbReference type="PROSITE-ProRule" id="PRU00175"/>
    </source>
</evidence>
<feature type="region of interest" description="Disordered" evidence="2">
    <location>
        <begin position="114"/>
        <end position="227"/>
    </location>
</feature>
<dbReference type="InterPro" id="IPR001841">
    <property type="entry name" value="Znf_RING"/>
</dbReference>
<dbReference type="PANTHER" id="PTHR12603">
    <property type="entry name" value="CCR4-NOT TRANSCRIPTION COMPLEX RELATED"/>
    <property type="match status" value="1"/>
</dbReference>
<evidence type="ECO:0000256" key="2">
    <source>
        <dbReference type="SAM" id="MobiDB-lite"/>
    </source>
</evidence>
<dbReference type="InterPro" id="IPR039780">
    <property type="entry name" value="Mot2"/>
</dbReference>
<dbReference type="InterPro" id="IPR013083">
    <property type="entry name" value="Znf_RING/FYVE/PHD"/>
</dbReference>
<feature type="compositionally biased region" description="Low complexity" evidence="2">
    <location>
        <begin position="195"/>
        <end position="218"/>
    </location>
</feature>
<feature type="compositionally biased region" description="Gly residues" evidence="2">
    <location>
        <begin position="335"/>
        <end position="347"/>
    </location>
</feature>
<accession>A0ABP1B051</accession>
<keyword evidence="5" id="KW-1185">Reference proteome</keyword>
<dbReference type="PANTHER" id="PTHR12603:SF0">
    <property type="entry name" value="CCR4-NOT TRANSCRIPTION COMPLEX SUBUNIT 4"/>
    <property type="match status" value="1"/>
</dbReference>
<organism evidence="4 5">
    <name type="scientific">Sphagnum jensenii</name>
    <dbReference type="NCBI Taxonomy" id="128206"/>
    <lineage>
        <taxon>Eukaryota</taxon>
        <taxon>Viridiplantae</taxon>
        <taxon>Streptophyta</taxon>
        <taxon>Embryophyta</taxon>
        <taxon>Bryophyta</taxon>
        <taxon>Sphagnophytina</taxon>
        <taxon>Sphagnopsida</taxon>
        <taxon>Sphagnales</taxon>
        <taxon>Sphagnaceae</taxon>
        <taxon>Sphagnum</taxon>
    </lineage>
</organism>
<dbReference type="SUPFAM" id="SSF57850">
    <property type="entry name" value="RING/U-box"/>
    <property type="match status" value="1"/>
</dbReference>
<feature type="region of interest" description="Disordered" evidence="2">
    <location>
        <begin position="40"/>
        <end position="67"/>
    </location>
</feature>
<name>A0ABP1B051_9BRYO</name>
<dbReference type="Proteomes" id="UP001497522">
    <property type="component" value="Chromosome 18"/>
</dbReference>
<keyword evidence="1" id="KW-0479">Metal-binding</keyword>
<sequence length="424" mass="46283">MVVEFIDSMAASNSRSGVMQQRGCQQSYQQLERDLARLNSGGCGSKHPPSGEEFLSVKDATRRKKVNRTAKLKQCKLDARREQWLSKCSQGKQGNVEQQHPSCEYHQKAGEADCSGHERTVLSGHSQSQGSGQGVTRTEQTRVSMSQPASAGTATAAEGNIPKKDVALRNLPQYSGDEDPQGGGEQKQETGNRWSSSEASKSRSNSSCASSSYNGSGSEDNDESHDAEDDWETAFDALHIQSPTLEPETPHEGPSLGQMQHGEVKELDDMKSSGAHVDHDPDHLQGAHLKPEYKYKNSGYGGRRGNGWSAWRPDDVSRPPSLPRLTKQHTFPGPQNGGNSHGWGGMHGNMWGPPSTPSFCPICTEELDMTDSSYIPCSCGFQLCLFCYHRISSDDGRCPGCRKAYNSEVAVKLSRSSSVWLRST</sequence>
<keyword evidence="1" id="KW-0863">Zinc-finger</keyword>
<feature type="compositionally biased region" description="Basic and acidic residues" evidence="2">
    <location>
        <begin position="267"/>
        <end position="295"/>
    </location>
</feature>
<protein>
    <recommendedName>
        <fullName evidence="3">RING-type domain-containing protein</fullName>
    </recommendedName>
</protein>
<reference evidence="4" key="1">
    <citation type="submission" date="2024-03" db="EMBL/GenBank/DDBJ databases">
        <authorList>
            <consortium name="ELIXIR-Norway"/>
            <consortium name="Elixir Norway"/>
        </authorList>
    </citation>
    <scope>NUCLEOTIDE SEQUENCE</scope>
</reference>
<keyword evidence="1" id="KW-0862">Zinc</keyword>
<dbReference type="InterPro" id="IPR039515">
    <property type="entry name" value="NOT4_mRING-HC-C4C4"/>
</dbReference>
<dbReference type="Gene3D" id="3.30.40.10">
    <property type="entry name" value="Zinc/RING finger domain, C3HC4 (zinc finger)"/>
    <property type="match status" value="1"/>
</dbReference>
<dbReference type="Pfam" id="PF14570">
    <property type="entry name" value="zf-RING_4"/>
    <property type="match status" value="1"/>
</dbReference>
<evidence type="ECO:0000259" key="3">
    <source>
        <dbReference type="PROSITE" id="PS50089"/>
    </source>
</evidence>
<gene>
    <name evidence="4" type="ORF">CSSPJE1EN2_LOCUS11200</name>
</gene>
<dbReference type="EMBL" id="OZ023719">
    <property type="protein sequence ID" value="CAK9868205.1"/>
    <property type="molecule type" value="Genomic_DNA"/>
</dbReference>
<evidence type="ECO:0000313" key="4">
    <source>
        <dbReference type="EMBL" id="CAK9868205.1"/>
    </source>
</evidence>
<proteinExistence type="predicted"/>
<dbReference type="CDD" id="cd16618">
    <property type="entry name" value="mRING-HC-C4C4_CNOT4"/>
    <property type="match status" value="1"/>
</dbReference>
<dbReference type="PROSITE" id="PS50089">
    <property type="entry name" value="ZF_RING_2"/>
    <property type="match status" value="1"/>
</dbReference>
<evidence type="ECO:0000313" key="5">
    <source>
        <dbReference type="Proteomes" id="UP001497522"/>
    </source>
</evidence>
<feature type="compositionally biased region" description="Polar residues" evidence="2">
    <location>
        <begin position="135"/>
        <end position="153"/>
    </location>
</feature>